<evidence type="ECO:0000313" key="2">
    <source>
        <dbReference type="Proteomes" id="UP000707356"/>
    </source>
</evidence>
<gene>
    <name evidence="1" type="ORF">KME07_18310</name>
</gene>
<reference evidence="1" key="1">
    <citation type="submission" date="2021-05" db="EMBL/GenBank/DDBJ databases">
        <authorList>
            <person name="Pietrasiak N."/>
            <person name="Ward R."/>
            <person name="Stajich J.E."/>
            <person name="Kurbessoian T."/>
        </authorList>
    </citation>
    <scope>NUCLEOTIDE SEQUENCE</scope>
    <source>
        <strain evidence="1">GSE-TBD4-15B</strain>
    </source>
</reference>
<protein>
    <submittedName>
        <fullName evidence="1">Uncharacterized protein</fullName>
    </submittedName>
</protein>
<sequence length="72" mass="8392">MNHCKRQIELVADRVTVDIEGLRAEIEAAYSDNPLWEELSLSQKLRRLIQERLNAIQQEQLSKSESKPEKSK</sequence>
<evidence type="ECO:0000313" key="1">
    <source>
        <dbReference type="EMBL" id="MBW4467383.1"/>
    </source>
</evidence>
<proteinExistence type="predicted"/>
<dbReference type="AlphaFoldDB" id="A0A951U627"/>
<dbReference type="EMBL" id="JAHHHV010000076">
    <property type="protein sequence ID" value="MBW4467383.1"/>
    <property type="molecule type" value="Genomic_DNA"/>
</dbReference>
<accession>A0A951U627</accession>
<reference evidence="1" key="2">
    <citation type="journal article" date="2022" name="Microbiol. Resour. Announc.">
        <title>Metagenome Sequencing to Explore Phylogenomics of Terrestrial Cyanobacteria.</title>
        <authorList>
            <person name="Ward R.D."/>
            <person name="Stajich J.E."/>
            <person name="Johansen J.R."/>
            <person name="Huntemann M."/>
            <person name="Clum A."/>
            <person name="Foster B."/>
            <person name="Foster B."/>
            <person name="Roux S."/>
            <person name="Palaniappan K."/>
            <person name="Varghese N."/>
            <person name="Mukherjee S."/>
            <person name="Reddy T.B.K."/>
            <person name="Daum C."/>
            <person name="Copeland A."/>
            <person name="Chen I.A."/>
            <person name="Ivanova N.N."/>
            <person name="Kyrpides N.C."/>
            <person name="Shapiro N."/>
            <person name="Eloe-Fadrosh E.A."/>
            <person name="Pietrasiak N."/>
        </authorList>
    </citation>
    <scope>NUCLEOTIDE SEQUENCE</scope>
    <source>
        <strain evidence="1">GSE-TBD4-15B</strain>
    </source>
</reference>
<organism evidence="1 2">
    <name type="scientific">Pegethrix bostrychoides GSE-TBD4-15B</name>
    <dbReference type="NCBI Taxonomy" id="2839662"/>
    <lineage>
        <taxon>Bacteria</taxon>
        <taxon>Bacillati</taxon>
        <taxon>Cyanobacteriota</taxon>
        <taxon>Cyanophyceae</taxon>
        <taxon>Oculatellales</taxon>
        <taxon>Oculatellaceae</taxon>
        <taxon>Pegethrix</taxon>
    </lineage>
</organism>
<dbReference type="Proteomes" id="UP000707356">
    <property type="component" value="Unassembled WGS sequence"/>
</dbReference>
<name>A0A951U627_9CYAN</name>
<comment type="caution">
    <text evidence="1">The sequence shown here is derived from an EMBL/GenBank/DDBJ whole genome shotgun (WGS) entry which is preliminary data.</text>
</comment>